<dbReference type="UniPathway" id="UPA00246"/>
<comment type="function">
    <text evidence="4">Catalyzes the dehydration of D-mannonate.</text>
</comment>
<dbReference type="PANTHER" id="PTHR30387:SF2">
    <property type="entry name" value="MANNONATE DEHYDRATASE"/>
    <property type="match status" value="1"/>
</dbReference>
<dbReference type="RefSeq" id="WP_155699558.1">
    <property type="nucleotide sequence ID" value="NZ_CP034235.1"/>
</dbReference>
<dbReference type="Gene3D" id="3.20.20.150">
    <property type="entry name" value="Divalent-metal-dependent TIM barrel enzymes"/>
    <property type="match status" value="1"/>
</dbReference>
<comment type="similarity">
    <text evidence="6">Belongs to the mannonate dehydratase family.</text>
</comment>
<evidence type="ECO:0000313" key="12">
    <source>
        <dbReference type="Proteomes" id="UP000426246"/>
    </source>
</evidence>
<dbReference type="OrthoDB" id="9780250at2"/>
<evidence type="ECO:0000256" key="5">
    <source>
        <dbReference type="ARBA" id="ARBA00004892"/>
    </source>
</evidence>
<dbReference type="GO" id="GO:0030145">
    <property type="term" value="F:manganese ion binding"/>
    <property type="evidence" value="ECO:0007669"/>
    <property type="project" value="TreeGrafter"/>
</dbReference>
<keyword evidence="8" id="KW-0408">Iron</keyword>
<evidence type="ECO:0000256" key="7">
    <source>
        <dbReference type="ARBA" id="ARBA00012927"/>
    </source>
</evidence>
<evidence type="ECO:0000256" key="8">
    <source>
        <dbReference type="ARBA" id="ARBA00023004"/>
    </source>
</evidence>
<evidence type="ECO:0000256" key="4">
    <source>
        <dbReference type="ARBA" id="ARBA00002713"/>
    </source>
</evidence>
<protein>
    <recommendedName>
        <fullName evidence="7">mannonate dehydratase</fullName>
        <ecNumber evidence="7">4.2.1.8</ecNumber>
    </recommendedName>
</protein>
<dbReference type="GO" id="GO:0008927">
    <property type="term" value="F:mannonate dehydratase activity"/>
    <property type="evidence" value="ECO:0007669"/>
    <property type="project" value="UniProtKB-EC"/>
</dbReference>
<accession>A0A6B8RDN8</accession>
<dbReference type="SUPFAM" id="SSF51658">
    <property type="entry name" value="Xylose isomerase-like"/>
    <property type="match status" value="1"/>
</dbReference>
<evidence type="ECO:0000313" key="11">
    <source>
        <dbReference type="EMBL" id="QGQ94551.1"/>
    </source>
</evidence>
<gene>
    <name evidence="11" type="ORF">EHS13_06465</name>
</gene>
<dbReference type="Proteomes" id="UP000426246">
    <property type="component" value="Chromosome"/>
</dbReference>
<dbReference type="GO" id="GO:0042840">
    <property type="term" value="P:D-glucuronate catabolic process"/>
    <property type="evidence" value="ECO:0007669"/>
    <property type="project" value="TreeGrafter"/>
</dbReference>
<dbReference type="KEGG" id="ppsc:EHS13_06465"/>
<evidence type="ECO:0000256" key="3">
    <source>
        <dbReference type="ARBA" id="ARBA00001954"/>
    </source>
</evidence>
<dbReference type="EMBL" id="CP034235">
    <property type="protein sequence ID" value="QGQ94551.1"/>
    <property type="molecule type" value="Genomic_DNA"/>
</dbReference>
<evidence type="ECO:0000256" key="6">
    <source>
        <dbReference type="ARBA" id="ARBA00007389"/>
    </source>
</evidence>
<reference evidence="12" key="1">
    <citation type="submission" date="2018-11" db="EMBL/GenBank/DDBJ databases">
        <title>Complete genome sequence of Paenibacillus sp. ML311-T8.</title>
        <authorList>
            <person name="Nam Y.-D."/>
            <person name="Kang J."/>
            <person name="Chung W.-H."/>
            <person name="Park Y.S."/>
        </authorList>
    </citation>
    <scope>NUCLEOTIDE SEQUENCE [LARGE SCALE GENOMIC DNA]</scope>
    <source>
        <strain evidence="12">ML311-T8</strain>
    </source>
</reference>
<keyword evidence="9" id="KW-0464">Manganese</keyword>
<sequence length="322" mass="35858">MKIAEVLNAYPDRLWQVAKQAGVTHVVSRMPLHKDGTPSVDYMDLLHMKKRYEDFGLKLEVFEPGLEWQIHKTRLGIAGREEEIAMFKTLIRHMGTLGVPVLCYNFMAVFNWIRTSVSVPERGGAYVTGYDHSLMKDAPITDAGTISEDQLWENLRYFMKEVVPVAEQAKVKLALHPCDPPLSPIRGIARIITSADAMQQAIDLVPSEYNGVTFCQGTFATAGENIPQTIERFGKSGKIFYIHFRDIRGTAESFTETFHDNGQTDMFAAIQAYKAAGFDGAVRVDHVPTMAGESNQDPGYESMGRLYALGYLRGLLDGAAAK</sequence>
<evidence type="ECO:0000256" key="1">
    <source>
        <dbReference type="ARBA" id="ARBA00001794"/>
    </source>
</evidence>
<name>A0A6B8RDN8_9BACL</name>
<comment type="cofactor">
    <cofactor evidence="3">
        <name>Fe(2+)</name>
        <dbReference type="ChEBI" id="CHEBI:29033"/>
    </cofactor>
</comment>
<comment type="cofactor">
    <cofactor evidence="2">
        <name>Mn(2+)</name>
        <dbReference type="ChEBI" id="CHEBI:29035"/>
    </cofactor>
</comment>
<dbReference type="InterPro" id="IPR036237">
    <property type="entry name" value="Xyl_isomerase-like_sf"/>
</dbReference>
<evidence type="ECO:0000256" key="10">
    <source>
        <dbReference type="ARBA" id="ARBA00023239"/>
    </source>
</evidence>
<comment type="catalytic activity">
    <reaction evidence="1">
        <text>D-mannonate = 2-dehydro-3-deoxy-D-gluconate + H2O</text>
        <dbReference type="Rhea" id="RHEA:20097"/>
        <dbReference type="ChEBI" id="CHEBI:15377"/>
        <dbReference type="ChEBI" id="CHEBI:17767"/>
        <dbReference type="ChEBI" id="CHEBI:57990"/>
        <dbReference type="EC" id="4.2.1.8"/>
    </reaction>
</comment>
<keyword evidence="12" id="KW-1185">Reference proteome</keyword>
<dbReference type="PANTHER" id="PTHR30387">
    <property type="entry name" value="MANNONATE DEHYDRATASE"/>
    <property type="match status" value="1"/>
</dbReference>
<keyword evidence="10" id="KW-0456">Lyase</keyword>
<dbReference type="GO" id="GO:0008198">
    <property type="term" value="F:ferrous iron binding"/>
    <property type="evidence" value="ECO:0007669"/>
    <property type="project" value="TreeGrafter"/>
</dbReference>
<evidence type="ECO:0000256" key="2">
    <source>
        <dbReference type="ARBA" id="ARBA00001936"/>
    </source>
</evidence>
<evidence type="ECO:0000256" key="9">
    <source>
        <dbReference type="ARBA" id="ARBA00023211"/>
    </source>
</evidence>
<dbReference type="PIRSF" id="PIRSF016049">
    <property type="entry name" value="Man_dehyd"/>
    <property type="match status" value="1"/>
</dbReference>
<dbReference type="AlphaFoldDB" id="A0A6B8RDN8"/>
<organism evidence="11 12">
    <name type="scientific">Paenibacillus psychroresistens</name>
    <dbReference type="NCBI Taxonomy" id="1778678"/>
    <lineage>
        <taxon>Bacteria</taxon>
        <taxon>Bacillati</taxon>
        <taxon>Bacillota</taxon>
        <taxon>Bacilli</taxon>
        <taxon>Bacillales</taxon>
        <taxon>Paenibacillaceae</taxon>
        <taxon>Paenibacillus</taxon>
    </lineage>
</organism>
<dbReference type="EC" id="4.2.1.8" evidence="7"/>
<proteinExistence type="inferred from homology"/>
<comment type="pathway">
    <text evidence="5">Carbohydrate metabolism; pentose and glucuronate interconversion.</text>
</comment>
<dbReference type="Pfam" id="PF03786">
    <property type="entry name" value="UxuA"/>
    <property type="match status" value="2"/>
</dbReference>
<dbReference type="InterPro" id="IPR004628">
    <property type="entry name" value="Man_deHydtase"/>
</dbReference>